<comment type="subunit">
    <text evidence="2">Component of the SCF-type E3 ligase complex.</text>
</comment>
<evidence type="ECO:0000259" key="3">
    <source>
        <dbReference type="Pfam" id="PF19270"/>
    </source>
</evidence>
<protein>
    <recommendedName>
        <fullName evidence="2">F-box protein</fullName>
    </recommendedName>
</protein>
<dbReference type="GO" id="GO:0019005">
    <property type="term" value="C:SCF ubiquitin ligase complex"/>
    <property type="evidence" value="ECO:0007669"/>
    <property type="project" value="UniProtKB-UniRule"/>
</dbReference>
<comment type="subcellular location">
    <subcellularLocation>
        <location evidence="2">Nucleus</location>
    </subcellularLocation>
</comment>
<dbReference type="GO" id="GO:0005634">
    <property type="term" value="C:nucleus"/>
    <property type="evidence" value="ECO:0007669"/>
    <property type="project" value="UniProtKB-SubCell"/>
</dbReference>
<evidence type="ECO:0000313" key="4">
    <source>
        <dbReference type="EMBL" id="GFS40107.1"/>
    </source>
</evidence>
<dbReference type="GO" id="GO:0005737">
    <property type="term" value="C:cytoplasm"/>
    <property type="evidence" value="ECO:0007669"/>
    <property type="project" value="TreeGrafter"/>
</dbReference>
<dbReference type="Pfam" id="PF19270">
    <property type="entry name" value="FBO_C"/>
    <property type="match status" value="2"/>
</dbReference>
<accession>A0A7J0DQ79</accession>
<evidence type="ECO:0000256" key="2">
    <source>
        <dbReference type="RuleBase" id="RU369085"/>
    </source>
</evidence>
<dbReference type="PANTHER" id="PTHR12874">
    <property type="entry name" value="F-BOX ONLY PROTEIN 48-RELATED"/>
    <property type="match status" value="1"/>
</dbReference>
<dbReference type="GO" id="GO:0031146">
    <property type="term" value="P:SCF-dependent proteasomal ubiquitin-dependent protein catabolic process"/>
    <property type="evidence" value="ECO:0007669"/>
    <property type="project" value="UniProtKB-UniRule"/>
</dbReference>
<evidence type="ECO:0000313" key="5">
    <source>
        <dbReference type="Proteomes" id="UP000585474"/>
    </source>
</evidence>
<dbReference type="GO" id="GO:0016567">
    <property type="term" value="P:protein ubiquitination"/>
    <property type="evidence" value="ECO:0007669"/>
    <property type="project" value="UniProtKB-UniRule"/>
</dbReference>
<keyword evidence="5" id="KW-1185">Reference proteome</keyword>
<keyword evidence="1 2" id="KW-0833">Ubl conjugation pathway</keyword>
<feature type="domain" description="F-box protein Hrt3/FBXO9 C-terminal" evidence="3">
    <location>
        <begin position="78"/>
        <end position="127"/>
    </location>
</feature>
<name>A0A7J0DQ79_9ERIC</name>
<organism evidence="4 5">
    <name type="scientific">Actinidia rufa</name>
    <dbReference type="NCBI Taxonomy" id="165716"/>
    <lineage>
        <taxon>Eukaryota</taxon>
        <taxon>Viridiplantae</taxon>
        <taxon>Streptophyta</taxon>
        <taxon>Embryophyta</taxon>
        <taxon>Tracheophyta</taxon>
        <taxon>Spermatophyta</taxon>
        <taxon>Magnoliopsida</taxon>
        <taxon>eudicotyledons</taxon>
        <taxon>Gunneridae</taxon>
        <taxon>Pentapetalae</taxon>
        <taxon>asterids</taxon>
        <taxon>Ericales</taxon>
        <taxon>Actinidiaceae</taxon>
        <taxon>Actinidia</taxon>
    </lineage>
</organism>
<feature type="domain" description="F-box protein Hrt3/FBXO9 C-terminal" evidence="3">
    <location>
        <begin position="128"/>
        <end position="253"/>
    </location>
</feature>
<comment type="pathway">
    <text evidence="2">Protein modification; protein ubiquitination.</text>
</comment>
<proteinExistence type="predicted"/>
<reference evidence="5" key="1">
    <citation type="submission" date="2019-07" db="EMBL/GenBank/DDBJ databases">
        <title>De Novo Assembly of kiwifruit Actinidia rufa.</title>
        <authorList>
            <person name="Sugita-Konishi S."/>
            <person name="Sato K."/>
            <person name="Mori E."/>
            <person name="Abe Y."/>
            <person name="Kisaki G."/>
            <person name="Hamano K."/>
            <person name="Suezawa K."/>
            <person name="Otani M."/>
            <person name="Fukuda T."/>
            <person name="Manabe T."/>
            <person name="Gomi K."/>
            <person name="Tabuchi M."/>
            <person name="Akimitsu K."/>
            <person name="Kataoka I."/>
        </authorList>
    </citation>
    <scope>NUCLEOTIDE SEQUENCE [LARGE SCALE GENOMIC DNA]</scope>
    <source>
        <strain evidence="5">cv. Fuchu</strain>
    </source>
</reference>
<dbReference type="PANTHER" id="PTHR12874:SF9">
    <property type="entry name" value="F-BOX ONLY PROTEIN 48"/>
    <property type="match status" value="1"/>
</dbReference>
<sequence>MASDFASKIPAELEAASQLRTAQFFVTRRPWLDLYGVHIRPVAPFGSASSKPFIDPALIHRCLPDELLFEISGVVENYKILQSKYDGSWRKMWLLRPRIRTDGLYVSRNTYIRAGVAEWKITNPVHVNSSQKVKDVARFMNFRSCKAESVYSGHYTFSDNKVEAAFLYPGLRPTVWRIRLRLRGTIVGANNRMDLFSLVTSGVNDGEASSPDEDILGVVEGWQEDETHNPEVPAVSHQRGLTPFVFVPFEEVHFYFWSWLCYTHT</sequence>
<comment type="function">
    <text evidence="2">Acts as a component of a SCF E3 ubiquitin ligase complexes.</text>
</comment>
<dbReference type="InterPro" id="IPR045464">
    <property type="entry name" value="Hrt3/FBXO9_C"/>
</dbReference>
<keyword evidence="2" id="KW-0539">Nucleus</keyword>
<evidence type="ECO:0000256" key="1">
    <source>
        <dbReference type="ARBA" id="ARBA00022786"/>
    </source>
</evidence>
<comment type="caution">
    <text evidence="4">The sequence shown here is derived from an EMBL/GenBank/DDBJ whole genome shotgun (WGS) entry which is preliminary data.</text>
</comment>
<gene>
    <name evidence="4" type="ORF">Acr_00g0066790</name>
</gene>
<dbReference type="EMBL" id="BJWL01000339">
    <property type="protein sequence ID" value="GFS40107.1"/>
    <property type="molecule type" value="Genomic_DNA"/>
</dbReference>
<dbReference type="AlphaFoldDB" id="A0A7J0DQ79"/>
<dbReference type="Proteomes" id="UP000585474">
    <property type="component" value="Unassembled WGS sequence"/>
</dbReference>
<dbReference type="OrthoDB" id="2117972at2759"/>